<dbReference type="EMBL" id="JAAGYV010000152">
    <property type="protein sequence ID" value="NEK74469.1"/>
    <property type="molecule type" value="Genomic_DNA"/>
</dbReference>
<proteinExistence type="predicted"/>
<gene>
    <name evidence="1" type="ORF">G3W62_17125</name>
</gene>
<feature type="non-terminal residue" evidence="1">
    <location>
        <position position="114"/>
    </location>
</feature>
<sequence>MWLRLTALAVFAVVPCAKAQDLPPKPVLTLDDAIARVARQHPDLRLADGQRAVLSADAERDALRPPLRIGAELENVFGTGPTRALDQAELTVTLAGVLERGGKLDARRTLAQAR</sequence>
<organism evidence="1">
    <name type="scientific">Xanthomonas euvesicatoria</name>
    <dbReference type="NCBI Taxonomy" id="456327"/>
    <lineage>
        <taxon>Bacteria</taxon>
        <taxon>Pseudomonadati</taxon>
        <taxon>Pseudomonadota</taxon>
        <taxon>Gammaproteobacteria</taxon>
        <taxon>Lysobacterales</taxon>
        <taxon>Lysobacteraceae</taxon>
        <taxon>Xanthomonas</taxon>
    </lineage>
</organism>
<protein>
    <submittedName>
        <fullName evidence="1">TolC family protein</fullName>
    </submittedName>
</protein>
<dbReference type="AlphaFoldDB" id="A0A6B3KNN9"/>
<reference evidence="1" key="1">
    <citation type="submission" date="2019-11" db="EMBL/GenBank/DDBJ databases">
        <title>Genome-resolved metagenomics to study the prevalence of co-infection and intraspecific heterogeneity among plant pathogen metapopulations.</title>
        <authorList>
            <person name="Newberry E."/>
            <person name="Bhandari R."/>
            <person name="Kemble J."/>
            <person name="Sikora E."/>
            <person name="Potnis N."/>
        </authorList>
    </citation>
    <scope>NUCLEOTIDE SEQUENCE</scope>
    <source>
        <strain evidence="1">Xe_Pep_Tuscaloosa_18b</strain>
    </source>
</reference>
<accession>A0A6B3KNN9</accession>
<name>A0A6B3KNN9_XANEU</name>
<evidence type="ECO:0000313" key="1">
    <source>
        <dbReference type="EMBL" id="NEK74469.1"/>
    </source>
</evidence>
<comment type="caution">
    <text evidence="1">The sequence shown here is derived from an EMBL/GenBank/DDBJ whole genome shotgun (WGS) entry which is preliminary data.</text>
</comment>
<dbReference type="SUPFAM" id="SSF56954">
    <property type="entry name" value="Outer membrane efflux proteins (OEP)"/>
    <property type="match status" value="1"/>
</dbReference>